<dbReference type="Proteomes" id="UP000440732">
    <property type="component" value="Unassembled WGS sequence"/>
</dbReference>
<evidence type="ECO:0000256" key="3">
    <source>
        <dbReference type="ARBA" id="ARBA00006958"/>
    </source>
</evidence>
<evidence type="ECO:0000256" key="1">
    <source>
        <dbReference type="ARBA" id="ARBA00001968"/>
    </source>
</evidence>
<evidence type="ECO:0000313" key="10">
    <source>
        <dbReference type="EMBL" id="KAE9106471.1"/>
    </source>
</evidence>
<dbReference type="EMBL" id="QXGA01001965">
    <property type="protein sequence ID" value="KAE9106471.1"/>
    <property type="molecule type" value="Genomic_DNA"/>
</dbReference>
<keyword evidence="4" id="KW-0540">Nuclease</keyword>
<evidence type="ECO:0000313" key="9">
    <source>
        <dbReference type="EMBL" id="KAE9082342.1"/>
    </source>
</evidence>
<dbReference type="GO" id="GO:0005634">
    <property type="term" value="C:nucleus"/>
    <property type="evidence" value="ECO:0007669"/>
    <property type="project" value="UniProtKB-SubCell"/>
</dbReference>
<feature type="domain" description="DDE Tnp4" evidence="8">
    <location>
        <begin position="174"/>
        <end position="325"/>
    </location>
</feature>
<dbReference type="Proteomes" id="UP000441208">
    <property type="component" value="Unassembled WGS sequence"/>
</dbReference>
<dbReference type="GO" id="GO:0016787">
    <property type="term" value="F:hydrolase activity"/>
    <property type="evidence" value="ECO:0007669"/>
    <property type="project" value="UniProtKB-KW"/>
</dbReference>
<evidence type="ECO:0000256" key="7">
    <source>
        <dbReference type="ARBA" id="ARBA00023242"/>
    </source>
</evidence>
<evidence type="ECO:0000313" key="12">
    <source>
        <dbReference type="Proteomes" id="UP000441208"/>
    </source>
</evidence>
<gene>
    <name evidence="10" type="ORF">PF006_g21363</name>
    <name evidence="9" type="ORF">PF007_g22332</name>
</gene>
<keyword evidence="6" id="KW-0378">Hydrolase</keyword>
<organism evidence="9 12">
    <name type="scientific">Phytophthora fragariae</name>
    <dbReference type="NCBI Taxonomy" id="53985"/>
    <lineage>
        <taxon>Eukaryota</taxon>
        <taxon>Sar</taxon>
        <taxon>Stramenopiles</taxon>
        <taxon>Oomycota</taxon>
        <taxon>Peronosporomycetes</taxon>
        <taxon>Peronosporales</taxon>
        <taxon>Peronosporaceae</taxon>
        <taxon>Phytophthora</taxon>
    </lineage>
</organism>
<evidence type="ECO:0000313" key="11">
    <source>
        <dbReference type="Proteomes" id="UP000440732"/>
    </source>
</evidence>
<protein>
    <recommendedName>
        <fullName evidence="8">DDE Tnp4 domain-containing protein</fullName>
    </recommendedName>
</protein>
<proteinExistence type="inferred from homology"/>
<dbReference type="EMBL" id="QXFZ01001981">
    <property type="protein sequence ID" value="KAE9082342.1"/>
    <property type="molecule type" value="Genomic_DNA"/>
</dbReference>
<evidence type="ECO:0000256" key="2">
    <source>
        <dbReference type="ARBA" id="ARBA00004123"/>
    </source>
</evidence>
<evidence type="ECO:0000259" key="8">
    <source>
        <dbReference type="Pfam" id="PF13359"/>
    </source>
</evidence>
<dbReference type="PANTHER" id="PTHR22930:SF85">
    <property type="entry name" value="GH03217P-RELATED"/>
    <property type="match status" value="1"/>
</dbReference>
<keyword evidence="5" id="KW-0479">Metal-binding</keyword>
<dbReference type="Pfam" id="PF13359">
    <property type="entry name" value="DDE_Tnp_4"/>
    <property type="match status" value="1"/>
</dbReference>
<dbReference type="GO" id="GO:0004518">
    <property type="term" value="F:nuclease activity"/>
    <property type="evidence" value="ECO:0007669"/>
    <property type="project" value="UniProtKB-KW"/>
</dbReference>
<comment type="cofactor">
    <cofactor evidence="1">
        <name>a divalent metal cation</name>
        <dbReference type="ChEBI" id="CHEBI:60240"/>
    </cofactor>
</comment>
<dbReference type="GO" id="GO:0046872">
    <property type="term" value="F:metal ion binding"/>
    <property type="evidence" value="ECO:0007669"/>
    <property type="project" value="UniProtKB-KW"/>
</dbReference>
<comment type="subcellular location">
    <subcellularLocation>
        <location evidence="2">Nucleus</location>
    </subcellularLocation>
</comment>
<comment type="caution">
    <text evidence="9">The sequence shown here is derived from an EMBL/GenBank/DDBJ whole genome shotgun (WGS) entry which is preliminary data.</text>
</comment>
<evidence type="ECO:0000256" key="6">
    <source>
        <dbReference type="ARBA" id="ARBA00022801"/>
    </source>
</evidence>
<evidence type="ECO:0000256" key="5">
    <source>
        <dbReference type="ARBA" id="ARBA00022723"/>
    </source>
</evidence>
<dbReference type="InterPro" id="IPR027806">
    <property type="entry name" value="HARBI1_dom"/>
</dbReference>
<name>A0A6A3QS09_9STRA</name>
<sequence length="375" mass="41625">MGDEDAIVLAACSAVAQAVALYADSCEPGPPAGKKNRCTVTTLRFESMLQSSAYSSWFETNLRCTRSTFFRIASFLQEHGVAFAQAKVKKHSYEKKVAAVLYFLGSAGGYREVGAAMGMARSYVMEITTEVVRVLNAVAPEVISFPRSRDGWTVVEDGFASPHGYPGVAGATHGSLIAMERPEDYDGFYCRKCYPALNVQAIVSPDRTFMSVEVRPGSWSDRNCWKYSRIGRTVHSVIPAGMHFIGDAGYALLPGLIVPYCEREEGGELTPQQKQFNFRHSSTRMVVESNFGLWKGRFRMLQGVLNQETPRTAAKFVVATMVLHNVMICFQDSSKIRLYMAQDDEEEAAEDEIIPRHLRQIGKAKRNAIATLICH</sequence>
<reference evidence="11 12" key="1">
    <citation type="submission" date="2018-08" db="EMBL/GenBank/DDBJ databases">
        <title>Genomic investigation of the strawberry pathogen Phytophthora fragariae indicates pathogenicity is determined by transcriptional variation in three key races.</title>
        <authorList>
            <person name="Adams T.M."/>
            <person name="Armitage A.D."/>
            <person name="Sobczyk M.K."/>
            <person name="Bates H.J."/>
            <person name="Dunwell J.M."/>
            <person name="Nellist C.F."/>
            <person name="Harrison R.J."/>
        </authorList>
    </citation>
    <scope>NUCLEOTIDE SEQUENCE [LARGE SCALE GENOMIC DNA]</scope>
    <source>
        <strain evidence="10 11">NOV-5</strain>
        <strain evidence="9 12">NOV-71</strain>
    </source>
</reference>
<accession>A0A6A3QS09</accession>
<evidence type="ECO:0000256" key="4">
    <source>
        <dbReference type="ARBA" id="ARBA00022722"/>
    </source>
</evidence>
<dbReference type="InterPro" id="IPR045249">
    <property type="entry name" value="HARBI1-like"/>
</dbReference>
<dbReference type="PANTHER" id="PTHR22930">
    <property type="match status" value="1"/>
</dbReference>
<keyword evidence="7" id="KW-0539">Nucleus</keyword>
<dbReference type="AlphaFoldDB" id="A0A6A3QS09"/>
<comment type="similarity">
    <text evidence="3">Belongs to the HARBI1 family.</text>
</comment>